<keyword evidence="3" id="KW-1185">Reference proteome</keyword>
<dbReference type="EMBL" id="JACGCM010002137">
    <property type="protein sequence ID" value="KAF6144231.1"/>
    <property type="molecule type" value="Genomic_DNA"/>
</dbReference>
<comment type="caution">
    <text evidence="2">The sequence shown here is derived from an EMBL/GenBank/DDBJ whole genome shotgun (WGS) entry which is preliminary data.</text>
</comment>
<gene>
    <name evidence="2" type="ORF">GIB67_004904</name>
</gene>
<evidence type="ECO:0000256" key="1">
    <source>
        <dbReference type="SAM" id="MobiDB-lite"/>
    </source>
</evidence>
<sequence>KNTNSHCKQIPRIKTQQPSTRPTPHRITTCLRGWQIILTQIQTVTNKPVTTSNNISLYKTGTQ</sequence>
<reference evidence="2 3" key="1">
    <citation type="journal article" date="2020" name="IScience">
        <title>Genome Sequencing of the Endangered Kingdonia uniflora (Circaeasteraceae, Ranunculales) Reveals Potential Mechanisms of Evolutionary Specialization.</title>
        <authorList>
            <person name="Sun Y."/>
            <person name="Deng T."/>
            <person name="Zhang A."/>
            <person name="Moore M.J."/>
            <person name="Landis J.B."/>
            <person name="Lin N."/>
            <person name="Zhang H."/>
            <person name="Zhang X."/>
            <person name="Huang J."/>
            <person name="Zhang X."/>
            <person name="Sun H."/>
            <person name="Wang H."/>
        </authorList>
    </citation>
    <scope>NUCLEOTIDE SEQUENCE [LARGE SCALE GENOMIC DNA]</scope>
    <source>
        <strain evidence="2">TB1705</strain>
        <tissue evidence="2">Leaf</tissue>
    </source>
</reference>
<dbReference type="Proteomes" id="UP000541444">
    <property type="component" value="Unassembled WGS sequence"/>
</dbReference>
<accession>A0A7J7LNI8</accession>
<proteinExistence type="predicted"/>
<protein>
    <submittedName>
        <fullName evidence="2">Uncharacterized protein</fullName>
    </submittedName>
</protein>
<feature type="region of interest" description="Disordered" evidence="1">
    <location>
        <begin position="1"/>
        <end position="24"/>
    </location>
</feature>
<feature type="non-terminal residue" evidence="2">
    <location>
        <position position="1"/>
    </location>
</feature>
<evidence type="ECO:0000313" key="2">
    <source>
        <dbReference type="EMBL" id="KAF6144231.1"/>
    </source>
</evidence>
<name>A0A7J7LNI8_9MAGN</name>
<evidence type="ECO:0000313" key="3">
    <source>
        <dbReference type="Proteomes" id="UP000541444"/>
    </source>
</evidence>
<feature type="non-terminal residue" evidence="2">
    <location>
        <position position="63"/>
    </location>
</feature>
<organism evidence="2 3">
    <name type="scientific">Kingdonia uniflora</name>
    <dbReference type="NCBI Taxonomy" id="39325"/>
    <lineage>
        <taxon>Eukaryota</taxon>
        <taxon>Viridiplantae</taxon>
        <taxon>Streptophyta</taxon>
        <taxon>Embryophyta</taxon>
        <taxon>Tracheophyta</taxon>
        <taxon>Spermatophyta</taxon>
        <taxon>Magnoliopsida</taxon>
        <taxon>Ranunculales</taxon>
        <taxon>Circaeasteraceae</taxon>
        <taxon>Kingdonia</taxon>
    </lineage>
</organism>
<dbReference type="AlphaFoldDB" id="A0A7J7LNI8"/>